<evidence type="ECO:0000256" key="7">
    <source>
        <dbReference type="SAM" id="Phobius"/>
    </source>
</evidence>
<dbReference type="PROSITE" id="PS50850">
    <property type="entry name" value="MFS"/>
    <property type="match status" value="1"/>
</dbReference>
<name>A0ABS4XFB6_9MICC</name>
<dbReference type="SUPFAM" id="SSF103473">
    <property type="entry name" value="MFS general substrate transporter"/>
    <property type="match status" value="1"/>
</dbReference>
<keyword evidence="3" id="KW-1003">Cell membrane</keyword>
<feature type="transmembrane region" description="Helical" evidence="7">
    <location>
        <begin position="343"/>
        <end position="364"/>
    </location>
</feature>
<keyword evidence="5 7" id="KW-1133">Transmembrane helix</keyword>
<evidence type="ECO:0000313" key="10">
    <source>
        <dbReference type="Proteomes" id="UP001296993"/>
    </source>
</evidence>
<feature type="transmembrane region" description="Helical" evidence="7">
    <location>
        <begin position="216"/>
        <end position="237"/>
    </location>
</feature>
<comment type="caution">
    <text evidence="9">The sequence shown here is derived from an EMBL/GenBank/DDBJ whole genome shotgun (WGS) entry which is preliminary data.</text>
</comment>
<feature type="transmembrane region" description="Helical" evidence="7">
    <location>
        <begin position="139"/>
        <end position="160"/>
    </location>
</feature>
<dbReference type="InterPro" id="IPR036259">
    <property type="entry name" value="MFS_trans_sf"/>
</dbReference>
<reference evidence="9 10" key="1">
    <citation type="submission" date="2021-03" db="EMBL/GenBank/DDBJ databases">
        <title>Sequencing the genomes of 1000 actinobacteria strains.</title>
        <authorList>
            <person name="Klenk H.-P."/>
        </authorList>
    </citation>
    <scope>NUCLEOTIDE SEQUENCE [LARGE SCALE GENOMIC DNA]</scope>
    <source>
        <strain evidence="9 10">DSM 15797</strain>
    </source>
</reference>
<dbReference type="PANTHER" id="PTHR23517:SF3">
    <property type="entry name" value="INTEGRAL MEMBRANE TRANSPORT PROTEIN"/>
    <property type="match status" value="1"/>
</dbReference>
<evidence type="ECO:0000256" key="1">
    <source>
        <dbReference type="ARBA" id="ARBA00004651"/>
    </source>
</evidence>
<evidence type="ECO:0000259" key="8">
    <source>
        <dbReference type="PROSITE" id="PS50850"/>
    </source>
</evidence>
<feature type="transmembrane region" description="Helical" evidence="7">
    <location>
        <begin position="370"/>
        <end position="390"/>
    </location>
</feature>
<dbReference type="InterPro" id="IPR050171">
    <property type="entry name" value="MFS_Transporters"/>
</dbReference>
<feature type="transmembrane region" description="Helical" evidence="7">
    <location>
        <begin position="166"/>
        <end position="184"/>
    </location>
</feature>
<keyword evidence="6 7" id="KW-0472">Membrane</keyword>
<dbReference type="CDD" id="cd17325">
    <property type="entry name" value="MFS_MdtG_SLC18_like"/>
    <property type="match status" value="1"/>
</dbReference>
<keyword evidence="10" id="KW-1185">Reference proteome</keyword>
<feature type="transmembrane region" description="Helical" evidence="7">
    <location>
        <begin position="280"/>
        <end position="299"/>
    </location>
</feature>
<organism evidence="9 10">
    <name type="scientific">Paeniglutamicibacter kerguelensis</name>
    <dbReference type="NCBI Taxonomy" id="254788"/>
    <lineage>
        <taxon>Bacteria</taxon>
        <taxon>Bacillati</taxon>
        <taxon>Actinomycetota</taxon>
        <taxon>Actinomycetes</taxon>
        <taxon>Micrococcales</taxon>
        <taxon>Micrococcaceae</taxon>
        <taxon>Paeniglutamicibacter</taxon>
    </lineage>
</organism>
<dbReference type="InterPro" id="IPR020846">
    <property type="entry name" value="MFS_dom"/>
</dbReference>
<feature type="transmembrane region" description="Helical" evidence="7">
    <location>
        <begin position="305"/>
        <end position="331"/>
    </location>
</feature>
<dbReference type="Pfam" id="PF07690">
    <property type="entry name" value="MFS_1"/>
    <property type="match status" value="1"/>
</dbReference>
<dbReference type="Proteomes" id="UP001296993">
    <property type="component" value="Unassembled WGS sequence"/>
</dbReference>
<proteinExistence type="predicted"/>
<evidence type="ECO:0000256" key="6">
    <source>
        <dbReference type="ARBA" id="ARBA00023136"/>
    </source>
</evidence>
<dbReference type="EMBL" id="JAGIOF010000001">
    <property type="protein sequence ID" value="MBP2387031.1"/>
    <property type="molecule type" value="Genomic_DNA"/>
</dbReference>
<comment type="subcellular location">
    <subcellularLocation>
        <location evidence="1">Cell membrane</location>
        <topology evidence="1">Multi-pass membrane protein</topology>
    </subcellularLocation>
</comment>
<dbReference type="Gene3D" id="1.20.1250.20">
    <property type="entry name" value="MFS general substrate transporter like domains"/>
    <property type="match status" value="2"/>
</dbReference>
<keyword evidence="2" id="KW-0813">Transport</keyword>
<feature type="transmembrane region" description="Helical" evidence="7">
    <location>
        <begin position="20"/>
        <end position="37"/>
    </location>
</feature>
<dbReference type="RefSeq" id="WP_209998810.1">
    <property type="nucleotide sequence ID" value="NZ_JBHSKA010000001.1"/>
</dbReference>
<feature type="transmembrane region" description="Helical" evidence="7">
    <location>
        <begin position="43"/>
        <end position="65"/>
    </location>
</feature>
<protein>
    <submittedName>
        <fullName evidence="9">MFS family permease</fullName>
    </submittedName>
</protein>
<gene>
    <name evidence="9" type="ORF">JOF47_002542</name>
</gene>
<dbReference type="PANTHER" id="PTHR23517">
    <property type="entry name" value="RESISTANCE PROTEIN MDTM, PUTATIVE-RELATED-RELATED"/>
    <property type="match status" value="1"/>
</dbReference>
<feature type="domain" description="Major facilitator superfamily (MFS) profile" evidence="8">
    <location>
        <begin position="11"/>
        <end position="394"/>
    </location>
</feature>
<feature type="transmembrane region" description="Helical" evidence="7">
    <location>
        <begin position="249"/>
        <end position="268"/>
    </location>
</feature>
<feature type="transmembrane region" description="Helical" evidence="7">
    <location>
        <begin position="100"/>
        <end position="118"/>
    </location>
</feature>
<evidence type="ECO:0000256" key="3">
    <source>
        <dbReference type="ARBA" id="ARBA00022475"/>
    </source>
</evidence>
<evidence type="ECO:0000313" key="9">
    <source>
        <dbReference type="EMBL" id="MBP2387031.1"/>
    </source>
</evidence>
<evidence type="ECO:0000256" key="4">
    <source>
        <dbReference type="ARBA" id="ARBA00022692"/>
    </source>
</evidence>
<dbReference type="InterPro" id="IPR011701">
    <property type="entry name" value="MFS"/>
</dbReference>
<keyword evidence="4 7" id="KW-0812">Transmembrane</keyword>
<sequence>MDDQTFSMRSMALKVYSPSLLYSIGLGAVTPVIAISARDRGASIATAALIVTLVGVGSLVSNVPAALLTNKVGERTAMVAAAGWAAAGLALGLFHSELPLFAVGVTMLGMAGAVFNLARQSYLAEAVPVAYRARAMSTLGGVMRMGVFAGPFMATVAMGWWGITGAYWVGVAAMLLALVVCFAIPELPSRSGERGSARPEAPTISMWGMARKNRRVLCGVGLGVVCIAAVRSSRQIVLPLWGESLGLDAGTIALVYGLSGALDMLIFYPAGKVMDLKGRVWIAVPCLVIMAIAMSLLPLTTGIGMFTAVAMLLGFGNGIGSGIVLTLGVDYSPVHDRARFLGVWRLMADAGAMGGPILLSGMLAVATLGIGIWSIAAVSVLGAVLFGYFIPRSGLKRIGAP</sequence>
<evidence type="ECO:0000256" key="2">
    <source>
        <dbReference type="ARBA" id="ARBA00022448"/>
    </source>
</evidence>
<evidence type="ECO:0000256" key="5">
    <source>
        <dbReference type="ARBA" id="ARBA00022989"/>
    </source>
</evidence>
<accession>A0ABS4XFB6</accession>
<feature type="transmembrane region" description="Helical" evidence="7">
    <location>
        <begin position="77"/>
        <end position="94"/>
    </location>
</feature>